<feature type="region of interest" description="Disordered" evidence="1">
    <location>
        <begin position="1"/>
        <end position="81"/>
    </location>
</feature>
<reference evidence="3" key="1">
    <citation type="submission" date="2016-02" db="EMBL/GenBank/DDBJ databases">
        <title>Comparative genomics of biotechnologically important yeasts.</title>
        <authorList>
            <consortium name="DOE Joint Genome Institute"/>
            <person name="Riley R."/>
            <person name="Haridas S."/>
            <person name="Wolfe K.H."/>
            <person name="Lopes M.R."/>
            <person name="Hittinger C.T."/>
            <person name="Goker M."/>
            <person name="Salamov A."/>
            <person name="Wisecaver J."/>
            <person name="Long T.M."/>
            <person name="Aerts A.L."/>
            <person name="Barry K."/>
            <person name="Choi C."/>
            <person name="Clum A."/>
            <person name="Coughlan A.Y."/>
            <person name="Deshpande S."/>
            <person name="Douglass A.P."/>
            <person name="Hanson S.J."/>
            <person name="Klenk H.-P."/>
            <person name="Labutti K."/>
            <person name="Lapidus A."/>
            <person name="Lindquist E."/>
            <person name="Lipzen A."/>
            <person name="Meier-Kolthoff J.P."/>
            <person name="Ohm R.A."/>
            <person name="Otillar R.P."/>
            <person name="Pangilinan J."/>
            <person name="Peng Y."/>
            <person name="Rokas A."/>
            <person name="Rosa C.A."/>
            <person name="Scheuner C."/>
            <person name="Sibirny A.A."/>
            <person name="Slot J.C."/>
            <person name="Stielow J.B."/>
            <person name="Sun H."/>
            <person name="Kurtzman C.P."/>
            <person name="Blackwell M."/>
            <person name="Jeffries T.W."/>
            <person name="Grigoriev I.V."/>
        </authorList>
    </citation>
    <scope>NUCLEOTIDE SEQUENCE [LARGE SCALE GENOMIC DNA]</scope>
    <source>
        <strain evidence="3">NRRL Y-17796</strain>
    </source>
</reference>
<evidence type="ECO:0008006" key="4">
    <source>
        <dbReference type="Google" id="ProtNLM"/>
    </source>
</evidence>
<gene>
    <name evidence="2" type="ORF">CANCADRAFT_123656</name>
</gene>
<evidence type="ECO:0000313" key="3">
    <source>
        <dbReference type="Proteomes" id="UP000095023"/>
    </source>
</evidence>
<dbReference type="AlphaFoldDB" id="A0A1E4TIC7"/>
<accession>A0A1E4TIC7</accession>
<protein>
    <recommendedName>
        <fullName evidence="4">Cysteine-rich transmembrane CYSTM domain-containing protein</fullName>
    </recommendedName>
</protein>
<dbReference type="Proteomes" id="UP000095023">
    <property type="component" value="Unassembled WGS sequence"/>
</dbReference>
<evidence type="ECO:0000256" key="1">
    <source>
        <dbReference type="SAM" id="MobiDB-lite"/>
    </source>
</evidence>
<sequence length="113" mass="12196">MGENEKFYGSQPAPQYMENPHSNQPGYPQGYPPPGGYPQQGGYPVPGGYPQQGYPPQGGPQYYQQPQPQYVQQQPDRGADRTGDICTICAGTCLGSICASLFMNGLCMAINNC</sequence>
<organism evidence="2 3">
    <name type="scientific">Tortispora caseinolytica NRRL Y-17796</name>
    <dbReference type="NCBI Taxonomy" id="767744"/>
    <lineage>
        <taxon>Eukaryota</taxon>
        <taxon>Fungi</taxon>
        <taxon>Dikarya</taxon>
        <taxon>Ascomycota</taxon>
        <taxon>Saccharomycotina</taxon>
        <taxon>Trigonopsidomycetes</taxon>
        <taxon>Trigonopsidales</taxon>
        <taxon>Trigonopsidaceae</taxon>
        <taxon>Tortispora</taxon>
    </lineage>
</organism>
<name>A0A1E4TIC7_9ASCO</name>
<evidence type="ECO:0000313" key="2">
    <source>
        <dbReference type="EMBL" id="ODV91428.1"/>
    </source>
</evidence>
<keyword evidence="3" id="KW-1185">Reference proteome</keyword>
<proteinExistence type="predicted"/>
<feature type="compositionally biased region" description="Low complexity" evidence="1">
    <location>
        <begin position="40"/>
        <end position="75"/>
    </location>
</feature>
<dbReference type="EMBL" id="KV453842">
    <property type="protein sequence ID" value="ODV91428.1"/>
    <property type="molecule type" value="Genomic_DNA"/>
</dbReference>